<keyword evidence="5" id="KW-0255">Endonuclease</keyword>
<sequence length="412" mass="46464">MANVSSSNGLEKRPKLRFPGFDDPWKAEKLSDFAERVTRKNTNNETSLPLTISSKDGLVDQISYFNKTVASKDMSGYYLLKNGEYAYNKSYSVGYDFGSVKRLDRYDMGALSTLYICFALKKHDSDFIKAYFDSLKWYREIYMISAEGARNHGLLNVPTDEFFDTKHYIPQDLAEQRKIANFMIALERRIVAQQSLVDNLKKYKRGLSKAVFSTNSELFPKSTVASLGELFPFIRNGFVGTVTPFFTSQENGVRYLQGTNIHDGKISDETAFYVTQAFNQKHSKNILKSNDILVVQSGHVGECAVVGDNYAGSNCHALIIMSNGGECASDYICQYINSDDGKKKIAAITTGNTIKHILATSIANIEVPLPSKKDQQRIAELLNSWDNRIEQEIRNLCKLVRIKEGLLQQLFI</sequence>
<dbReference type="Pfam" id="PF01420">
    <property type="entry name" value="Methylase_S"/>
    <property type="match status" value="1"/>
</dbReference>
<evidence type="ECO:0000256" key="3">
    <source>
        <dbReference type="ARBA" id="ARBA00023125"/>
    </source>
</evidence>
<dbReference type="RefSeq" id="WP_349136531.1">
    <property type="nucleotide sequence ID" value="NZ_JBBMFF010000244.1"/>
</dbReference>
<dbReference type="InterPro" id="IPR000055">
    <property type="entry name" value="Restrct_endonuc_typeI_TRD"/>
</dbReference>
<dbReference type="PANTHER" id="PTHR30408">
    <property type="entry name" value="TYPE-1 RESTRICTION ENZYME ECOKI SPECIFICITY PROTEIN"/>
    <property type="match status" value="1"/>
</dbReference>
<gene>
    <name evidence="5" type="ORF">WMO66_11300</name>
</gene>
<name>A0ABV1G8S6_9FIRM</name>
<keyword evidence="6" id="KW-1185">Reference proteome</keyword>
<dbReference type="InterPro" id="IPR044946">
    <property type="entry name" value="Restrct_endonuc_typeI_TRD_sf"/>
</dbReference>
<dbReference type="EMBL" id="JBBMFF010000244">
    <property type="protein sequence ID" value="MEQ2511820.1"/>
    <property type="molecule type" value="Genomic_DNA"/>
</dbReference>
<dbReference type="Proteomes" id="UP001491552">
    <property type="component" value="Unassembled WGS sequence"/>
</dbReference>
<dbReference type="Gene3D" id="1.10.287.1120">
    <property type="entry name" value="Bipartite methylase S protein"/>
    <property type="match status" value="1"/>
</dbReference>
<evidence type="ECO:0000259" key="4">
    <source>
        <dbReference type="Pfam" id="PF01420"/>
    </source>
</evidence>
<feature type="domain" description="Type I restriction modification DNA specificity" evidence="4">
    <location>
        <begin position="264"/>
        <end position="395"/>
    </location>
</feature>
<keyword evidence="2" id="KW-0680">Restriction system</keyword>
<evidence type="ECO:0000313" key="5">
    <source>
        <dbReference type="EMBL" id="MEQ2511820.1"/>
    </source>
</evidence>
<proteinExistence type="inferred from homology"/>
<dbReference type="Gene3D" id="3.90.220.20">
    <property type="entry name" value="DNA methylase specificity domains"/>
    <property type="match status" value="2"/>
</dbReference>
<dbReference type="PANTHER" id="PTHR30408:SF12">
    <property type="entry name" value="TYPE I RESTRICTION ENZYME MJAVIII SPECIFICITY SUBUNIT"/>
    <property type="match status" value="1"/>
</dbReference>
<evidence type="ECO:0000313" key="6">
    <source>
        <dbReference type="Proteomes" id="UP001491552"/>
    </source>
</evidence>
<dbReference type="GO" id="GO:0004519">
    <property type="term" value="F:endonuclease activity"/>
    <property type="evidence" value="ECO:0007669"/>
    <property type="project" value="UniProtKB-KW"/>
</dbReference>
<evidence type="ECO:0000256" key="2">
    <source>
        <dbReference type="ARBA" id="ARBA00022747"/>
    </source>
</evidence>
<comment type="caution">
    <text evidence="5">The sequence shown here is derived from an EMBL/GenBank/DDBJ whole genome shotgun (WGS) entry which is preliminary data.</text>
</comment>
<organism evidence="5 6">
    <name type="scientific">Faecousia intestinalis</name>
    <dbReference type="NCBI Taxonomy" id="3133167"/>
    <lineage>
        <taxon>Bacteria</taxon>
        <taxon>Bacillati</taxon>
        <taxon>Bacillota</taxon>
        <taxon>Clostridia</taxon>
        <taxon>Eubacteriales</taxon>
        <taxon>Oscillospiraceae</taxon>
        <taxon>Faecousia</taxon>
    </lineage>
</organism>
<keyword evidence="5" id="KW-0378">Hydrolase</keyword>
<protein>
    <submittedName>
        <fullName evidence="5">Restriction endonuclease subunit S</fullName>
    </submittedName>
</protein>
<accession>A0ABV1G8S6</accession>
<keyword evidence="5" id="KW-0540">Nuclease</keyword>
<dbReference type="InterPro" id="IPR052021">
    <property type="entry name" value="Type-I_RS_S_subunit"/>
</dbReference>
<dbReference type="SUPFAM" id="SSF116734">
    <property type="entry name" value="DNA methylase specificity domain"/>
    <property type="match status" value="2"/>
</dbReference>
<keyword evidence="3" id="KW-0238">DNA-binding</keyword>
<evidence type="ECO:0000256" key="1">
    <source>
        <dbReference type="ARBA" id="ARBA00010923"/>
    </source>
</evidence>
<reference evidence="5 6" key="1">
    <citation type="submission" date="2024-03" db="EMBL/GenBank/DDBJ databases">
        <title>Human intestinal bacterial collection.</title>
        <authorList>
            <person name="Pauvert C."/>
            <person name="Hitch T.C.A."/>
            <person name="Clavel T."/>
        </authorList>
    </citation>
    <scope>NUCLEOTIDE SEQUENCE [LARGE SCALE GENOMIC DNA]</scope>
    <source>
        <strain evidence="5 6">CLA-AA-H192</strain>
    </source>
</reference>
<comment type="similarity">
    <text evidence="1">Belongs to the type-I restriction system S methylase family.</text>
</comment>